<organism evidence="3">
    <name type="scientific">Otarine gammaherpesvirus 4</name>
    <dbReference type="NCBI Taxonomy" id="2801541"/>
    <lineage>
        <taxon>Viruses</taxon>
        <taxon>Duplodnaviria</taxon>
        <taxon>Heunggongvirae</taxon>
        <taxon>Peploviricota</taxon>
        <taxon>Herviviricetes</taxon>
        <taxon>Herpesvirales</taxon>
        <taxon>Orthoherpesviridae</taxon>
        <taxon>Gammaherpesvirinae</taxon>
    </lineage>
</organism>
<evidence type="ECO:0000256" key="1">
    <source>
        <dbReference type="SAM" id="Phobius"/>
    </source>
</evidence>
<dbReference type="PROSITE" id="PS00109">
    <property type="entry name" value="PROTEIN_KINASE_TYR"/>
    <property type="match status" value="1"/>
</dbReference>
<keyword evidence="3" id="KW-0808">Transferase</keyword>
<proteinExistence type="predicted"/>
<keyword evidence="1" id="KW-0812">Transmembrane</keyword>
<accession>A0A889IW06</accession>
<reference evidence="3" key="1">
    <citation type="submission" date="2019-10" db="EMBL/GenBank/DDBJ databases">
        <title>Otarine herpesvirus 4 in Northern fur seal genital swab.</title>
        <authorList>
            <person name="Deming A.C."/>
            <person name="Wellehan J.F.X."/>
            <person name="Gulland F.M.D."/>
        </authorList>
    </citation>
    <scope>NUCLEOTIDE SEQUENCE</scope>
    <source>
        <strain evidence="3">Cu11-001</strain>
    </source>
</reference>
<gene>
    <name evidence="3" type="primary">ORF36</name>
</gene>
<dbReference type="SMART" id="SM00220">
    <property type="entry name" value="S_TKc"/>
    <property type="match status" value="1"/>
</dbReference>
<keyword evidence="1" id="KW-0472">Membrane</keyword>
<name>A0A889IW06_9GAMA</name>
<sequence length="481" mass="53210">MLIRYTCVETHLVSLILLTVMNVPLDSVVLGAVAVEDQIQPFSSAGPLSVHHASPTSVHREHTALDRLCSQQRHLAPVAVDEYGNTIEVRLPLRFTVCDHPPFTLDNECIGSGSYGDVYRINSDVCVKKFDEANGFYHEVLVCDLVAIAKEQSDGQHAHRQAIIDMVTACSRCRLIFYPLYCCSLKDYKYWGEGDLPLCLASEFERLYDAVLFLNASCGILHSDISPGNILVGPGAGGGACSLGRLVLADLGIASPHSGNSHHRVVLKSMRGRRLYQLPVDRDPFMICKDLYKPANVLSCCYTLSQGDNLVTYNAVGISSEVVSSTMARIIDVTSLAYSLLFAIERIIDPMERHLSSTFYNRIAHDDQYPTYYLQFMVNKVVLCEYLTNVWHVPIDLGIDINGHCGNAAVKISHEHARLFAAWVAEFKADLTAALPLNASGRLLECRLRSITLKLLADDYFAPRGRESGAHNCAWNSTTAR</sequence>
<feature type="transmembrane region" description="Helical" evidence="1">
    <location>
        <begin position="12"/>
        <end position="35"/>
    </location>
</feature>
<dbReference type="InterPro" id="IPR011009">
    <property type="entry name" value="Kinase-like_dom_sf"/>
</dbReference>
<dbReference type="InterPro" id="IPR008266">
    <property type="entry name" value="Tyr_kinase_AS"/>
</dbReference>
<dbReference type="EMBL" id="MN545487">
    <property type="protein sequence ID" value="QRE02517.1"/>
    <property type="molecule type" value="Genomic_DNA"/>
</dbReference>
<feature type="domain" description="Protein kinase" evidence="2">
    <location>
        <begin position="104"/>
        <end position="348"/>
    </location>
</feature>
<keyword evidence="1" id="KW-1133">Transmembrane helix</keyword>
<evidence type="ECO:0000313" key="3">
    <source>
        <dbReference type="EMBL" id="QRE02517.1"/>
    </source>
</evidence>
<dbReference type="GO" id="GO:0004672">
    <property type="term" value="F:protein kinase activity"/>
    <property type="evidence" value="ECO:0007669"/>
    <property type="project" value="InterPro"/>
</dbReference>
<protein>
    <submittedName>
        <fullName evidence="3">Serine-threonine protein kinase</fullName>
    </submittedName>
</protein>
<dbReference type="SUPFAM" id="SSF56112">
    <property type="entry name" value="Protein kinase-like (PK-like)"/>
    <property type="match status" value="1"/>
</dbReference>
<dbReference type="Gene3D" id="1.10.510.10">
    <property type="entry name" value="Transferase(Phosphotransferase) domain 1"/>
    <property type="match status" value="1"/>
</dbReference>
<evidence type="ECO:0000259" key="2">
    <source>
        <dbReference type="SMART" id="SM00220"/>
    </source>
</evidence>
<dbReference type="GO" id="GO:0005524">
    <property type="term" value="F:ATP binding"/>
    <property type="evidence" value="ECO:0007669"/>
    <property type="project" value="InterPro"/>
</dbReference>
<keyword evidence="3" id="KW-0418">Kinase</keyword>
<dbReference type="InterPro" id="IPR000719">
    <property type="entry name" value="Prot_kinase_dom"/>
</dbReference>